<feature type="transmembrane region" description="Helical" evidence="2">
    <location>
        <begin position="180"/>
        <end position="199"/>
    </location>
</feature>
<dbReference type="AlphaFoldDB" id="A0A2S5IUM7"/>
<protein>
    <submittedName>
        <fullName evidence="4">Acyltransferase</fullName>
    </submittedName>
</protein>
<keyword evidence="2" id="KW-0812">Transmembrane</keyword>
<feature type="transmembrane region" description="Helical" evidence="2">
    <location>
        <begin position="147"/>
        <end position="168"/>
    </location>
</feature>
<feature type="transmembrane region" description="Helical" evidence="2">
    <location>
        <begin position="274"/>
        <end position="293"/>
    </location>
</feature>
<dbReference type="OrthoDB" id="5171428at2"/>
<accession>A0A2S5IUM7</accession>
<evidence type="ECO:0000313" key="4">
    <source>
        <dbReference type="EMBL" id="PPB48251.1"/>
    </source>
</evidence>
<evidence type="ECO:0000259" key="3">
    <source>
        <dbReference type="Pfam" id="PF01757"/>
    </source>
</evidence>
<keyword evidence="4" id="KW-0012">Acyltransferase</keyword>
<evidence type="ECO:0000313" key="5">
    <source>
        <dbReference type="Proteomes" id="UP000239297"/>
    </source>
</evidence>
<dbReference type="Pfam" id="PF01757">
    <property type="entry name" value="Acyl_transf_3"/>
    <property type="match status" value="1"/>
</dbReference>
<sequence length="400" mass="44155">MTDTRAGATGTAVWGRAATLVPGRDRYLDLLRAIALVRVVTLHTYFEAVWLTVVFPSLGIMFALAGALMARSLDRPTFEVLRNRARRLLLPLWVYALAILGLLALQGWRPPEGDAVGWWLRLMLWFVPIGEFPIPQEASSGIDGAPFAWAELAVIALWYIRAYFWFVLLSPLLLRAFRRLPWVTLFAPLVLCGVLATGEMPVPDAVASVIEDFATFGSCWVLGFAYQRGFLQALPRIATPLVAVLLMAAGLWWASGHPTEEGWDLGEIPLAQALWSFGFCVLLLRISPSWSTFPGPLRLFDGAITLINNRAITIYLWHLPALILTVPVIDQLWAVPALETSVPGLLDSHGLQLALVWLMVGIAILTVGWVEDIAARRPPRLWPSGPPRRTPVPGGTPPRV</sequence>
<reference evidence="4 5" key="1">
    <citation type="journal article" date="2014" name="Int. J. Syst. Evol. Microbiol.">
        <title>Arthrobacter pityocampae sp. nov., isolated from Thaumetopoea pityocampa (Lep., Thaumetopoeidae).</title>
        <authorList>
            <person name="Ince I.A."/>
            <person name="Demirbag Z."/>
            <person name="Kati H."/>
        </authorList>
    </citation>
    <scope>NUCLEOTIDE SEQUENCE [LARGE SCALE GENOMIC DNA]</scope>
    <source>
        <strain evidence="4 5">Tp2</strain>
    </source>
</reference>
<keyword evidence="5" id="KW-1185">Reference proteome</keyword>
<keyword evidence="2" id="KW-1133">Transmembrane helix</keyword>
<feature type="domain" description="Acyltransferase 3" evidence="3">
    <location>
        <begin position="26"/>
        <end position="366"/>
    </location>
</feature>
<keyword evidence="2" id="KW-0472">Membrane</keyword>
<feature type="transmembrane region" description="Helical" evidence="2">
    <location>
        <begin position="314"/>
        <end position="333"/>
    </location>
</feature>
<proteinExistence type="predicted"/>
<dbReference type="Proteomes" id="UP000239297">
    <property type="component" value="Unassembled WGS sequence"/>
</dbReference>
<dbReference type="GO" id="GO:0016747">
    <property type="term" value="F:acyltransferase activity, transferring groups other than amino-acyl groups"/>
    <property type="evidence" value="ECO:0007669"/>
    <property type="project" value="InterPro"/>
</dbReference>
<feature type="transmembrane region" description="Helical" evidence="2">
    <location>
        <begin position="353"/>
        <end position="370"/>
    </location>
</feature>
<comment type="caution">
    <text evidence="4">The sequence shown here is derived from an EMBL/GenBank/DDBJ whole genome shotgun (WGS) entry which is preliminary data.</text>
</comment>
<feature type="transmembrane region" description="Helical" evidence="2">
    <location>
        <begin position="237"/>
        <end position="254"/>
    </location>
</feature>
<name>A0A2S5IUM7_9MICC</name>
<dbReference type="RefSeq" id="WP_104122417.1">
    <property type="nucleotide sequence ID" value="NZ_PRKW01000006.1"/>
</dbReference>
<feature type="transmembrane region" description="Helical" evidence="2">
    <location>
        <begin position="48"/>
        <end position="68"/>
    </location>
</feature>
<keyword evidence="4" id="KW-0808">Transferase</keyword>
<evidence type="ECO:0000256" key="1">
    <source>
        <dbReference type="SAM" id="MobiDB-lite"/>
    </source>
</evidence>
<feature type="region of interest" description="Disordered" evidence="1">
    <location>
        <begin position="381"/>
        <end position="400"/>
    </location>
</feature>
<evidence type="ECO:0000256" key="2">
    <source>
        <dbReference type="SAM" id="Phobius"/>
    </source>
</evidence>
<gene>
    <name evidence="4" type="ORF">C4K88_14925</name>
</gene>
<organism evidence="4 5">
    <name type="scientific">Arthrobacter pityocampae</name>
    <dbReference type="NCBI Taxonomy" id="547334"/>
    <lineage>
        <taxon>Bacteria</taxon>
        <taxon>Bacillati</taxon>
        <taxon>Actinomycetota</taxon>
        <taxon>Actinomycetes</taxon>
        <taxon>Micrococcales</taxon>
        <taxon>Micrococcaceae</taxon>
        <taxon>Arthrobacter</taxon>
    </lineage>
</organism>
<feature type="transmembrane region" description="Helical" evidence="2">
    <location>
        <begin position="205"/>
        <end position="225"/>
    </location>
</feature>
<dbReference type="InterPro" id="IPR002656">
    <property type="entry name" value="Acyl_transf_3_dom"/>
</dbReference>
<dbReference type="EMBL" id="PRKW01000006">
    <property type="protein sequence ID" value="PPB48251.1"/>
    <property type="molecule type" value="Genomic_DNA"/>
</dbReference>
<feature type="transmembrane region" description="Helical" evidence="2">
    <location>
        <begin position="88"/>
        <end position="108"/>
    </location>
</feature>